<dbReference type="Pfam" id="PF18044">
    <property type="entry name" value="zf-CCCH_4"/>
    <property type="match status" value="1"/>
</dbReference>
<gene>
    <name evidence="9" type="ORF">TI39_contig392g00015</name>
</gene>
<reference evidence="9 10" key="1">
    <citation type="submission" date="2015-03" db="EMBL/GenBank/DDBJ databases">
        <title>RNA-seq based gene annotation and comparative genomics of four Zymoseptoria species reveal species-specific pathogenicity related genes and transposable element activity.</title>
        <authorList>
            <person name="Grandaubert J."/>
            <person name="Bhattacharyya A."/>
            <person name="Stukenbrock E.H."/>
        </authorList>
    </citation>
    <scope>NUCLEOTIDE SEQUENCE [LARGE SCALE GENOMIC DNA]</scope>
    <source>
        <strain evidence="9 10">Zb18110</strain>
    </source>
</reference>
<feature type="region of interest" description="Disordered" evidence="7">
    <location>
        <begin position="252"/>
        <end position="471"/>
    </location>
</feature>
<comment type="caution">
    <text evidence="9">The sequence shown here is derived from an EMBL/GenBank/DDBJ whole genome shotgun (WGS) entry which is preliminary data.</text>
</comment>
<dbReference type="InterPro" id="IPR051767">
    <property type="entry name" value="Nucleoporin_NUP42"/>
</dbReference>
<evidence type="ECO:0000256" key="3">
    <source>
        <dbReference type="ARBA" id="ARBA00022771"/>
    </source>
</evidence>
<dbReference type="CDD" id="cd23954">
    <property type="entry name" value="AMO1_CTD"/>
    <property type="match status" value="1"/>
</dbReference>
<feature type="compositionally biased region" description="Polar residues" evidence="7">
    <location>
        <begin position="355"/>
        <end position="461"/>
    </location>
</feature>
<feature type="compositionally biased region" description="Low complexity" evidence="7">
    <location>
        <begin position="252"/>
        <end position="267"/>
    </location>
</feature>
<evidence type="ECO:0000256" key="2">
    <source>
        <dbReference type="ARBA" id="ARBA00022723"/>
    </source>
</evidence>
<feature type="zinc finger region" description="C3H1-type" evidence="6">
    <location>
        <begin position="5"/>
        <end position="32"/>
    </location>
</feature>
<evidence type="ECO:0000256" key="5">
    <source>
        <dbReference type="ARBA" id="ARBA00023242"/>
    </source>
</evidence>
<evidence type="ECO:0000313" key="10">
    <source>
        <dbReference type="Proteomes" id="UP000033647"/>
    </source>
</evidence>
<dbReference type="PANTHER" id="PTHR46527:SF1">
    <property type="entry name" value="NUCLEOPORIN NUP42"/>
    <property type="match status" value="1"/>
</dbReference>
<dbReference type="OrthoDB" id="20729at2759"/>
<dbReference type="PANTHER" id="PTHR46527">
    <property type="entry name" value="NUCLEOPORIN-LIKE PROTEIN 2"/>
    <property type="match status" value="1"/>
</dbReference>
<feature type="domain" description="C3H1-type" evidence="8">
    <location>
        <begin position="5"/>
        <end position="32"/>
    </location>
</feature>
<keyword evidence="5" id="KW-0539">Nucleus</keyword>
<sequence>MYRNNRSREVCKFFLEGRCRFGNDCKFEHPSNQAPQSSNQNRFAPLQNPANTIQRGRPGAVTDPKQEPFNVTAEGIRLDLTEASQKGERPQWQFSSYGPGIAAPKQLLEGPNVEMSEEELRVMCYLAKATGRLQDYDAHVNGLRTQINQQVQTVLQDLEGAKRFVQNGQNQHPNRNDMAQSAGSVFPWTNRPSLQATPAGGFGQAAANSGTAFGRPPGRGFGQPSAMGAPSGFGSSGMGVGAASGFGQPSNLAAKPPAFGQPAFGAPSQPAAGAFGQPSAFGAAAQQPQQSAFGKPSAPASGFGQSAFGQASKPAGSAFGTPSFGQAAQPAFGQASQPAAGAFGQPSQPGGAFGQSPQPTSAFGQASQPTSTFGQVSQPSTAFGQASQPQSAFRQASQPQSAFGQASQPSSSFGSALQPSGFNRPSPFAQATQQPTQNGFGSAAPQQGSGIAQPNGQQPNQWKGRPVQIDQEKKVPFIIDPQTNAKQRIWFLEGPPTGAAPMTEAPPEAYEGEQGIKLKELYDHVRTTGTFKDGFMPEIPPKREWVSFDL</sequence>
<dbReference type="AlphaFoldDB" id="A0A0F4GNF2"/>
<dbReference type="STRING" id="1047168.A0A0F4GNF2"/>
<dbReference type="SUPFAM" id="SSF90229">
    <property type="entry name" value="CCCH zinc finger"/>
    <property type="match status" value="1"/>
</dbReference>
<dbReference type="PROSITE" id="PS50103">
    <property type="entry name" value="ZF_C3H1"/>
    <property type="match status" value="1"/>
</dbReference>
<evidence type="ECO:0000313" key="9">
    <source>
        <dbReference type="EMBL" id="KJX98778.1"/>
    </source>
</evidence>
<evidence type="ECO:0000256" key="1">
    <source>
        <dbReference type="ARBA" id="ARBA00004123"/>
    </source>
</evidence>
<dbReference type="GO" id="GO:0008270">
    <property type="term" value="F:zinc ion binding"/>
    <property type="evidence" value="ECO:0007669"/>
    <property type="project" value="UniProtKB-KW"/>
</dbReference>
<keyword evidence="3 6" id="KW-0863">Zinc-finger</keyword>
<protein>
    <submittedName>
        <fullName evidence="9">CCCH zinc finger domain protein</fullName>
    </submittedName>
</protein>
<dbReference type="InterPro" id="IPR041367">
    <property type="entry name" value="Znf-CCCH_4"/>
</dbReference>
<dbReference type="InterPro" id="IPR000571">
    <property type="entry name" value="Znf_CCCH"/>
</dbReference>
<proteinExistence type="predicted"/>
<feature type="region of interest" description="Disordered" evidence="7">
    <location>
        <begin position="167"/>
        <end position="233"/>
    </location>
</feature>
<feature type="compositionally biased region" description="Polar residues" evidence="7">
    <location>
        <begin position="167"/>
        <end position="183"/>
    </location>
</feature>
<name>A0A0F4GNF2_9PEZI</name>
<evidence type="ECO:0000256" key="7">
    <source>
        <dbReference type="SAM" id="MobiDB-lite"/>
    </source>
</evidence>
<dbReference type="Proteomes" id="UP000033647">
    <property type="component" value="Unassembled WGS sequence"/>
</dbReference>
<accession>A0A0F4GNF2</accession>
<feature type="compositionally biased region" description="Low complexity" evidence="7">
    <location>
        <begin position="323"/>
        <end position="346"/>
    </location>
</feature>
<evidence type="ECO:0000256" key="4">
    <source>
        <dbReference type="ARBA" id="ARBA00022833"/>
    </source>
</evidence>
<dbReference type="InterPro" id="IPR036855">
    <property type="entry name" value="Znf_CCCH_sf"/>
</dbReference>
<evidence type="ECO:0000256" key="6">
    <source>
        <dbReference type="PROSITE-ProRule" id="PRU00723"/>
    </source>
</evidence>
<comment type="subcellular location">
    <subcellularLocation>
        <location evidence="1">Nucleus</location>
    </subcellularLocation>
</comment>
<organism evidence="9 10">
    <name type="scientific">Zymoseptoria brevis</name>
    <dbReference type="NCBI Taxonomy" id="1047168"/>
    <lineage>
        <taxon>Eukaryota</taxon>
        <taxon>Fungi</taxon>
        <taxon>Dikarya</taxon>
        <taxon>Ascomycota</taxon>
        <taxon>Pezizomycotina</taxon>
        <taxon>Dothideomycetes</taxon>
        <taxon>Dothideomycetidae</taxon>
        <taxon>Mycosphaerellales</taxon>
        <taxon>Mycosphaerellaceae</taxon>
        <taxon>Zymoseptoria</taxon>
    </lineage>
</organism>
<dbReference type="SMART" id="SM00356">
    <property type="entry name" value="ZnF_C3H1"/>
    <property type="match status" value="1"/>
</dbReference>
<dbReference type="Gene3D" id="4.10.1000.10">
    <property type="entry name" value="Zinc finger, CCCH-type"/>
    <property type="match status" value="1"/>
</dbReference>
<keyword evidence="2 6" id="KW-0479">Metal-binding</keyword>
<dbReference type="GO" id="GO:0005634">
    <property type="term" value="C:nucleus"/>
    <property type="evidence" value="ECO:0007669"/>
    <property type="project" value="UniProtKB-SubCell"/>
</dbReference>
<feature type="region of interest" description="Disordered" evidence="7">
    <location>
        <begin position="48"/>
        <end position="67"/>
    </location>
</feature>
<keyword evidence="10" id="KW-1185">Reference proteome</keyword>
<dbReference type="EMBL" id="LAFY01000384">
    <property type="protein sequence ID" value="KJX98778.1"/>
    <property type="molecule type" value="Genomic_DNA"/>
</dbReference>
<keyword evidence="4 6" id="KW-0862">Zinc</keyword>
<evidence type="ECO:0000259" key="8">
    <source>
        <dbReference type="PROSITE" id="PS50103"/>
    </source>
</evidence>